<keyword evidence="6" id="KW-1185">Reference proteome</keyword>
<reference evidence="5 6" key="1">
    <citation type="submission" date="2018-10" db="EMBL/GenBank/DDBJ databases">
        <title>Falsibacillus sp. genome draft.</title>
        <authorList>
            <person name="Shi S."/>
        </authorList>
    </citation>
    <scope>NUCLEOTIDE SEQUENCE [LARGE SCALE GENOMIC DNA]</scope>
    <source>
        <strain evidence="5 6">GY 10110</strain>
    </source>
</reference>
<proteinExistence type="predicted"/>
<dbReference type="InterPro" id="IPR029000">
    <property type="entry name" value="Cyclophilin-like_dom_sf"/>
</dbReference>
<dbReference type="InterPro" id="IPR052708">
    <property type="entry name" value="PxpC"/>
</dbReference>
<feature type="domain" description="Carboxyltransferase" evidence="4">
    <location>
        <begin position="34"/>
        <end position="315"/>
    </location>
</feature>
<keyword evidence="5" id="KW-0808">Transferase</keyword>
<keyword evidence="1" id="KW-0547">Nucleotide-binding</keyword>
<evidence type="ECO:0000256" key="3">
    <source>
        <dbReference type="ARBA" id="ARBA00022840"/>
    </source>
</evidence>
<dbReference type="PANTHER" id="PTHR43309">
    <property type="entry name" value="5-OXOPROLINASE SUBUNIT C"/>
    <property type="match status" value="1"/>
</dbReference>
<keyword evidence="3" id="KW-0067">ATP-binding</keyword>
<dbReference type="GO" id="GO:0005524">
    <property type="term" value="F:ATP binding"/>
    <property type="evidence" value="ECO:0007669"/>
    <property type="project" value="UniProtKB-KW"/>
</dbReference>
<evidence type="ECO:0000313" key="5">
    <source>
        <dbReference type="EMBL" id="RLQ95390.1"/>
    </source>
</evidence>
<gene>
    <name evidence="5" type="ORF">D9X91_10145</name>
</gene>
<evidence type="ECO:0000256" key="1">
    <source>
        <dbReference type="ARBA" id="ARBA00022741"/>
    </source>
</evidence>
<dbReference type="InterPro" id="IPR003778">
    <property type="entry name" value="CT_A_B"/>
</dbReference>
<evidence type="ECO:0000259" key="4">
    <source>
        <dbReference type="SMART" id="SM00797"/>
    </source>
</evidence>
<dbReference type="AlphaFoldDB" id="A0A3L7JXY8"/>
<comment type="caution">
    <text evidence="5">The sequence shown here is derived from an EMBL/GenBank/DDBJ whole genome shotgun (WGS) entry which is preliminary data.</text>
</comment>
<dbReference type="GO" id="GO:0016787">
    <property type="term" value="F:hydrolase activity"/>
    <property type="evidence" value="ECO:0007669"/>
    <property type="project" value="UniProtKB-KW"/>
</dbReference>
<dbReference type="Gene3D" id="2.40.100.10">
    <property type="entry name" value="Cyclophilin-like"/>
    <property type="match status" value="1"/>
</dbReference>
<accession>A0A3L7JXY8</accession>
<dbReference type="Pfam" id="PF02626">
    <property type="entry name" value="CT_A_B"/>
    <property type="match status" value="1"/>
</dbReference>
<sequence>MNLLIGGKIEMGILVLKPGLLTTIQDLGRIGYQNLGVMIGGAMDKFAHSAANVLVENDVDEPTIEATLAGPHLQFRQSALIALCGADFHPLLNDKKVEMGSPLHVNQGDILKLNNASNGARAYIAVKGGIISETFLGSCSTDMKMQRGGLNGRRFKRGDVIELKATHLKSSIHSGWKASASLFTYLEQKTIRVNEGLQYNWFSEESRHRFFEEKFTVLPQSDRMGIRLQGPNLSRLSKNELLTEGVTMGSIQVPPSGAPIVLMADRQTTGGYPKIAQVISRDLHALAQKKPGDTLSFEFISVKEAQRLIKEENKLMSQLSFAVTAKS</sequence>
<evidence type="ECO:0000313" key="6">
    <source>
        <dbReference type="Proteomes" id="UP000276770"/>
    </source>
</evidence>
<organism evidence="5 6">
    <name type="scientific">Falsibacillus albus</name>
    <dbReference type="NCBI Taxonomy" id="2478915"/>
    <lineage>
        <taxon>Bacteria</taxon>
        <taxon>Bacillati</taxon>
        <taxon>Bacillota</taxon>
        <taxon>Bacilli</taxon>
        <taxon>Bacillales</taxon>
        <taxon>Bacillaceae</taxon>
        <taxon>Falsibacillus</taxon>
    </lineage>
</organism>
<dbReference type="PANTHER" id="PTHR43309:SF5">
    <property type="entry name" value="5-OXOPROLINASE SUBUNIT C"/>
    <property type="match status" value="1"/>
</dbReference>
<protein>
    <submittedName>
        <fullName evidence="5">Biotin-dependent carboxyltransferase family protein</fullName>
    </submittedName>
</protein>
<dbReference type="EMBL" id="RCVZ01000006">
    <property type="protein sequence ID" value="RLQ95390.1"/>
    <property type="molecule type" value="Genomic_DNA"/>
</dbReference>
<dbReference type="NCBIfam" id="TIGR00724">
    <property type="entry name" value="urea_amlyse_rel"/>
    <property type="match status" value="1"/>
</dbReference>
<keyword evidence="2" id="KW-0378">Hydrolase</keyword>
<name>A0A3L7JXY8_9BACI</name>
<dbReference type="SMART" id="SM00797">
    <property type="entry name" value="AHS2"/>
    <property type="match status" value="1"/>
</dbReference>
<dbReference type="SUPFAM" id="SSF50891">
    <property type="entry name" value="Cyclophilin-like"/>
    <property type="match status" value="1"/>
</dbReference>
<evidence type="ECO:0000256" key="2">
    <source>
        <dbReference type="ARBA" id="ARBA00022801"/>
    </source>
</evidence>
<dbReference type="GO" id="GO:0016740">
    <property type="term" value="F:transferase activity"/>
    <property type="evidence" value="ECO:0007669"/>
    <property type="project" value="UniProtKB-KW"/>
</dbReference>
<dbReference type="Proteomes" id="UP000276770">
    <property type="component" value="Unassembled WGS sequence"/>
</dbReference>